<gene>
    <name evidence="5" type="primary">sigA</name>
    <name evidence="9" type="ORF">EV141_2299</name>
</gene>
<evidence type="ECO:0000256" key="4">
    <source>
        <dbReference type="ARBA" id="ARBA00023163"/>
    </source>
</evidence>
<dbReference type="SUPFAM" id="SSF88659">
    <property type="entry name" value="Sigma3 and sigma4 domains of RNA polymerase sigma factors"/>
    <property type="match status" value="2"/>
</dbReference>
<dbReference type="GO" id="GO:0016987">
    <property type="term" value="F:sigma factor activity"/>
    <property type="evidence" value="ECO:0007669"/>
    <property type="project" value="UniProtKB-UniRule"/>
</dbReference>
<name>A0A4Q7LJG4_9MICO</name>
<feature type="DNA-binding region" description="H-T-H motif" evidence="5">
    <location>
        <begin position="422"/>
        <end position="441"/>
    </location>
</feature>
<evidence type="ECO:0000313" key="10">
    <source>
        <dbReference type="Proteomes" id="UP000293519"/>
    </source>
</evidence>
<feature type="short sequence motif" description="Interaction with polymerase core subunit RpoC" evidence="5">
    <location>
        <begin position="252"/>
        <end position="255"/>
    </location>
</feature>
<organism evidence="9 10">
    <name type="scientific">Microcella putealis</name>
    <dbReference type="NCBI Taxonomy" id="337005"/>
    <lineage>
        <taxon>Bacteria</taxon>
        <taxon>Bacillati</taxon>
        <taxon>Actinomycetota</taxon>
        <taxon>Actinomycetes</taxon>
        <taxon>Micrococcales</taxon>
        <taxon>Microbacteriaceae</taxon>
        <taxon>Microcella</taxon>
    </lineage>
</organism>
<dbReference type="Gene3D" id="1.10.601.10">
    <property type="entry name" value="RNA Polymerase Primary Sigma Factor"/>
    <property type="match status" value="2"/>
</dbReference>
<feature type="region of interest" description="Sigma-70 factor domain-2" evidence="5">
    <location>
        <begin position="228"/>
        <end position="298"/>
    </location>
</feature>
<dbReference type="Pfam" id="PF04545">
    <property type="entry name" value="Sigma70_r4"/>
    <property type="match status" value="1"/>
</dbReference>
<dbReference type="NCBIfam" id="NF004561">
    <property type="entry name" value="PRK05901.1-3"/>
    <property type="match status" value="1"/>
</dbReference>
<dbReference type="InterPro" id="IPR012760">
    <property type="entry name" value="RNA_pol_sigma_RpoD_C"/>
</dbReference>
<dbReference type="GO" id="GO:0003677">
    <property type="term" value="F:DNA binding"/>
    <property type="evidence" value="ECO:0007669"/>
    <property type="project" value="UniProtKB-UniRule"/>
</dbReference>
<feature type="region of interest" description="Disordered" evidence="6">
    <location>
        <begin position="1"/>
        <end position="103"/>
    </location>
</feature>
<dbReference type="Pfam" id="PF04539">
    <property type="entry name" value="Sigma70_r3"/>
    <property type="match status" value="1"/>
</dbReference>
<reference evidence="9 10" key="1">
    <citation type="journal article" date="2015" name="Stand. Genomic Sci.">
        <title>Genomic Encyclopedia of Bacterial and Archaeal Type Strains, Phase III: the genomes of soil and plant-associated and newly described type strains.</title>
        <authorList>
            <person name="Whitman W.B."/>
            <person name="Woyke T."/>
            <person name="Klenk H.P."/>
            <person name="Zhou Y."/>
            <person name="Lilburn T.G."/>
            <person name="Beck B.J."/>
            <person name="De Vos P."/>
            <person name="Vandamme P."/>
            <person name="Eisen J.A."/>
            <person name="Garrity G."/>
            <person name="Hugenholtz P."/>
            <person name="Kyrpides N.C."/>
        </authorList>
    </citation>
    <scope>NUCLEOTIDE SEQUENCE [LARGE SCALE GENOMIC DNA]</scope>
    <source>
        <strain evidence="9 10">CV2</strain>
    </source>
</reference>
<evidence type="ECO:0000256" key="1">
    <source>
        <dbReference type="ARBA" id="ARBA00023015"/>
    </source>
</evidence>
<dbReference type="InterPro" id="IPR050239">
    <property type="entry name" value="Sigma-70_RNA_pol_init_factors"/>
</dbReference>
<dbReference type="AlphaFoldDB" id="A0A4Q7LJG4"/>
<dbReference type="Pfam" id="PF00140">
    <property type="entry name" value="Sigma70_r1_2"/>
    <property type="match status" value="1"/>
</dbReference>
<dbReference type="GO" id="GO:0006352">
    <property type="term" value="P:DNA-templated transcription initiation"/>
    <property type="evidence" value="ECO:0007669"/>
    <property type="project" value="UniProtKB-UniRule"/>
</dbReference>
<feature type="domain" description="RNA polymerase sigma-70" evidence="7">
    <location>
        <begin position="252"/>
        <end position="265"/>
    </location>
</feature>
<dbReference type="InterPro" id="IPR013325">
    <property type="entry name" value="RNA_pol_sigma_r2"/>
</dbReference>
<comment type="function">
    <text evidence="5">Sigma factors are initiation factors that promote the attachment of RNA polymerase to specific initiation sites and are then released. This sigma factor is the primary sigma factor during exponential growth.</text>
</comment>
<keyword evidence="10" id="KW-1185">Reference proteome</keyword>
<comment type="similarity">
    <text evidence="5">Belongs to the sigma-70 factor family. RpoD/SigA subfamily.</text>
</comment>
<dbReference type="PANTHER" id="PTHR30603">
    <property type="entry name" value="RNA POLYMERASE SIGMA FACTOR RPO"/>
    <property type="match status" value="1"/>
</dbReference>
<dbReference type="FunFam" id="1.10.10.10:FF:000004">
    <property type="entry name" value="RNA polymerase sigma factor SigA"/>
    <property type="match status" value="1"/>
</dbReference>
<dbReference type="PROSITE" id="PS00716">
    <property type="entry name" value="SIGMA70_2"/>
    <property type="match status" value="1"/>
</dbReference>
<dbReference type="PRINTS" id="PR00046">
    <property type="entry name" value="SIGMA70FCT"/>
</dbReference>
<evidence type="ECO:0000259" key="8">
    <source>
        <dbReference type="PROSITE" id="PS00716"/>
    </source>
</evidence>
<dbReference type="InterPro" id="IPR007630">
    <property type="entry name" value="RNA_pol_sigma70_r4"/>
</dbReference>
<keyword evidence="4 5" id="KW-0804">Transcription</keyword>
<evidence type="ECO:0000256" key="6">
    <source>
        <dbReference type="SAM" id="MobiDB-lite"/>
    </source>
</evidence>
<dbReference type="InterPro" id="IPR013324">
    <property type="entry name" value="RNA_pol_sigma_r3/r4-like"/>
</dbReference>
<protein>
    <recommendedName>
        <fullName evidence="5">RNA polymerase sigma factor SigA</fullName>
    </recommendedName>
</protein>
<dbReference type="InterPro" id="IPR009042">
    <property type="entry name" value="RNA_pol_sigma70_r1_2"/>
</dbReference>
<dbReference type="SUPFAM" id="SSF88946">
    <property type="entry name" value="Sigma2 domain of RNA polymerase sigma factors"/>
    <property type="match status" value="1"/>
</dbReference>
<evidence type="ECO:0000259" key="7">
    <source>
        <dbReference type="PROSITE" id="PS00715"/>
    </source>
</evidence>
<dbReference type="InterPro" id="IPR007624">
    <property type="entry name" value="RNA_pol_sigma70_r3"/>
</dbReference>
<dbReference type="InterPro" id="IPR028630">
    <property type="entry name" value="Sigma70_RpoD"/>
</dbReference>
<dbReference type="Gene3D" id="1.10.10.10">
    <property type="entry name" value="Winged helix-like DNA-binding domain superfamily/Winged helix DNA-binding domain"/>
    <property type="match status" value="2"/>
</dbReference>
<dbReference type="GO" id="GO:0005737">
    <property type="term" value="C:cytoplasm"/>
    <property type="evidence" value="ECO:0007669"/>
    <property type="project" value="UniProtKB-SubCell"/>
</dbReference>
<dbReference type="InterPro" id="IPR007627">
    <property type="entry name" value="RNA_pol_sigma70_r2"/>
</dbReference>
<accession>A0A4Q7LJG4</accession>
<dbReference type="EMBL" id="SGWW01000005">
    <property type="protein sequence ID" value="RZS54302.1"/>
    <property type="molecule type" value="Genomic_DNA"/>
</dbReference>
<dbReference type="Pfam" id="PF04542">
    <property type="entry name" value="Sigma70_r2"/>
    <property type="match status" value="1"/>
</dbReference>
<evidence type="ECO:0000313" key="9">
    <source>
        <dbReference type="EMBL" id="RZS54302.1"/>
    </source>
</evidence>
<dbReference type="PANTHER" id="PTHR30603:SF59">
    <property type="entry name" value="RNA POLYMERASE PRINCIPAL SIGMA FACTOR HRDA"/>
    <property type="match status" value="1"/>
</dbReference>
<feature type="region of interest" description="Sigma-70 factor domain-4" evidence="5">
    <location>
        <begin position="396"/>
        <end position="449"/>
    </location>
</feature>
<dbReference type="FunFam" id="1.10.601.10:FF:000001">
    <property type="entry name" value="RNA polymerase sigma factor SigA"/>
    <property type="match status" value="1"/>
</dbReference>
<comment type="subunit">
    <text evidence="5">Interacts transiently with the RNA polymerase catalytic core.</text>
</comment>
<dbReference type="InterPro" id="IPR036388">
    <property type="entry name" value="WH-like_DNA-bd_sf"/>
</dbReference>
<dbReference type="Proteomes" id="UP000293519">
    <property type="component" value="Unassembled WGS sequence"/>
</dbReference>
<comment type="subcellular location">
    <subcellularLocation>
        <location evidence="5">Cytoplasm</location>
    </subcellularLocation>
</comment>
<dbReference type="NCBIfam" id="TIGR02393">
    <property type="entry name" value="RpoD_Cterm"/>
    <property type="match status" value="1"/>
</dbReference>
<dbReference type="InterPro" id="IPR014284">
    <property type="entry name" value="RNA_pol_sigma-70_dom"/>
</dbReference>
<evidence type="ECO:0000256" key="5">
    <source>
        <dbReference type="HAMAP-Rule" id="MF_00963"/>
    </source>
</evidence>
<comment type="caution">
    <text evidence="9">The sequence shown here is derived from an EMBL/GenBank/DDBJ whole genome shotgun (WGS) entry which is preliminary data.</text>
</comment>
<feature type="region of interest" description="Sigma-70 factor domain-3" evidence="5">
    <location>
        <begin position="307"/>
        <end position="383"/>
    </location>
</feature>
<dbReference type="PROSITE" id="PS00715">
    <property type="entry name" value="SIGMA70_1"/>
    <property type="match status" value="1"/>
</dbReference>
<dbReference type="OrthoDB" id="9809557at2"/>
<dbReference type="HAMAP" id="MF_00963">
    <property type="entry name" value="Sigma70_RpoD_SigA"/>
    <property type="match status" value="1"/>
</dbReference>
<keyword evidence="3 5" id="KW-0238">DNA-binding</keyword>
<evidence type="ECO:0000256" key="3">
    <source>
        <dbReference type="ARBA" id="ARBA00023125"/>
    </source>
</evidence>
<dbReference type="CDD" id="cd06171">
    <property type="entry name" value="Sigma70_r4"/>
    <property type="match status" value="1"/>
</dbReference>
<feature type="compositionally biased region" description="Low complexity" evidence="6">
    <location>
        <begin position="19"/>
        <end position="97"/>
    </location>
</feature>
<dbReference type="NCBIfam" id="TIGR02937">
    <property type="entry name" value="sigma70-ECF"/>
    <property type="match status" value="1"/>
</dbReference>
<dbReference type="RefSeq" id="WP_130486083.1">
    <property type="nucleotide sequence ID" value="NZ_SGWW01000005.1"/>
</dbReference>
<keyword evidence="5" id="KW-0963">Cytoplasm</keyword>
<feature type="domain" description="RNA polymerase sigma-70" evidence="8">
    <location>
        <begin position="421"/>
        <end position="447"/>
    </location>
</feature>
<dbReference type="FunFam" id="1.10.601.10:FF:000003">
    <property type="entry name" value="RNA polymerase sigma factor SigA"/>
    <property type="match status" value="1"/>
</dbReference>
<dbReference type="FunFam" id="1.10.10.10:FF:000002">
    <property type="entry name" value="RNA polymerase sigma factor SigA"/>
    <property type="match status" value="1"/>
</dbReference>
<sequence>MATRTTTDTAEKAERKPASSRAKTATTTATTTAPAKAAAKTSAAAKKDSASAAQKAAPAKKAPAAKTTAAKTTAAKATATKATATRAKKASAAASDDSASEDEAIEVAEAALASAPNNDDDDDSDSAPVEALPTGAIVLSNTDDDDEVPVYSATITGATADPVKDYLKQIGKVALLNAAEEVELAMRIEAGLFAEEKLSQMTDKEKRTALGRELDWVARDGQRAKKHLLGANLRLVVSLAKRYTGRGMQFLDLIQEGNLGLIRAVEKFDYTKGFKFSTYATWWIRQAITRAMADQARTIRIPVHMVEVINKLARVQRQMLQDLGREPTPEELSRELDMTPEKVIEVQKYGREPISLHTPLGEDGDSEFGDLIEDTEAVVPADAVGFTMLQKQLESLLDSLSEREAGVIRMRFGLGDGMPKTLDQIGDTFGVTRERIRQIESKTMAKLRHPSRSQALRDYLE</sequence>
<proteinExistence type="inferred from homology"/>
<keyword evidence="2 5" id="KW-0731">Sigma factor</keyword>
<keyword evidence="1 5" id="KW-0805">Transcription regulation</keyword>
<evidence type="ECO:0000256" key="2">
    <source>
        <dbReference type="ARBA" id="ARBA00023082"/>
    </source>
</evidence>
<dbReference type="InterPro" id="IPR000943">
    <property type="entry name" value="RNA_pol_sigma70"/>
</dbReference>